<keyword evidence="5 8" id="KW-0812">Transmembrane</keyword>
<comment type="subcellular location">
    <subcellularLocation>
        <location evidence="1 8">Cell membrane</location>
        <topology evidence="1 8">Multi-pass membrane protein</topology>
    </subcellularLocation>
</comment>
<evidence type="ECO:0000256" key="4">
    <source>
        <dbReference type="ARBA" id="ARBA00022475"/>
    </source>
</evidence>
<dbReference type="PANTHER" id="PTHR30269">
    <property type="entry name" value="TRANSMEMBRANE PROTEIN YFCA"/>
    <property type="match status" value="1"/>
</dbReference>
<comment type="similarity">
    <text evidence="2 8">Belongs to the 4-toluene sulfonate uptake permease (TSUP) (TC 2.A.102) family.</text>
</comment>
<dbReference type="Pfam" id="PF01925">
    <property type="entry name" value="TauE"/>
    <property type="match status" value="1"/>
</dbReference>
<feature type="transmembrane region" description="Helical" evidence="8">
    <location>
        <begin position="102"/>
        <end position="120"/>
    </location>
</feature>
<evidence type="ECO:0000313" key="9">
    <source>
        <dbReference type="EMBL" id="MBE9398282.1"/>
    </source>
</evidence>
<feature type="transmembrane region" description="Helical" evidence="8">
    <location>
        <begin position="6"/>
        <end position="36"/>
    </location>
</feature>
<evidence type="ECO:0000313" key="10">
    <source>
        <dbReference type="Proteomes" id="UP000640333"/>
    </source>
</evidence>
<keyword evidence="3" id="KW-0813">Transport</keyword>
<dbReference type="Proteomes" id="UP000640333">
    <property type="component" value="Unassembled WGS sequence"/>
</dbReference>
<dbReference type="EMBL" id="JADEYS010000013">
    <property type="protein sequence ID" value="MBE9398282.1"/>
    <property type="molecule type" value="Genomic_DNA"/>
</dbReference>
<organism evidence="9 10">
    <name type="scientific">Pontibacterium sinense</name>
    <dbReference type="NCBI Taxonomy" id="2781979"/>
    <lineage>
        <taxon>Bacteria</taxon>
        <taxon>Pseudomonadati</taxon>
        <taxon>Pseudomonadota</taxon>
        <taxon>Gammaproteobacteria</taxon>
        <taxon>Oceanospirillales</taxon>
        <taxon>Oceanospirillaceae</taxon>
        <taxon>Pontibacterium</taxon>
    </lineage>
</organism>
<feature type="transmembrane region" description="Helical" evidence="8">
    <location>
        <begin position="169"/>
        <end position="192"/>
    </location>
</feature>
<feature type="transmembrane region" description="Helical" evidence="8">
    <location>
        <begin position="43"/>
        <end position="62"/>
    </location>
</feature>
<dbReference type="InterPro" id="IPR052017">
    <property type="entry name" value="TSUP"/>
</dbReference>
<keyword evidence="4 8" id="KW-1003">Cell membrane</keyword>
<evidence type="ECO:0000256" key="6">
    <source>
        <dbReference type="ARBA" id="ARBA00022989"/>
    </source>
</evidence>
<keyword evidence="10" id="KW-1185">Reference proteome</keyword>
<gene>
    <name evidence="9" type="ORF">IOQ59_13550</name>
</gene>
<dbReference type="PANTHER" id="PTHR30269:SF37">
    <property type="entry name" value="MEMBRANE TRANSPORTER PROTEIN"/>
    <property type="match status" value="1"/>
</dbReference>
<dbReference type="AlphaFoldDB" id="A0A8J7FC67"/>
<reference evidence="9" key="1">
    <citation type="submission" date="2020-10" db="EMBL/GenBank/DDBJ databases">
        <title>Bacterium isolated from coastal waters sediment.</title>
        <authorList>
            <person name="Chen R.-J."/>
            <person name="Lu D.-C."/>
            <person name="Zhu K.-L."/>
            <person name="Du Z.-J."/>
        </authorList>
    </citation>
    <scope>NUCLEOTIDE SEQUENCE</scope>
    <source>
        <strain evidence="9">N1Y112</strain>
    </source>
</reference>
<comment type="caution">
    <text evidence="9">The sequence shown here is derived from an EMBL/GenBank/DDBJ whole genome shotgun (WGS) entry which is preliminary data.</text>
</comment>
<dbReference type="InterPro" id="IPR002781">
    <property type="entry name" value="TM_pro_TauE-like"/>
</dbReference>
<proteinExistence type="inferred from homology"/>
<protein>
    <recommendedName>
        <fullName evidence="8">Probable membrane transporter protein</fullName>
    </recommendedName>
</protein>
<dbReference type="RefSeq" id="WP_193953907.1">
    <property type="nucleotide sequence ID" value="NZ_JADEYS010000013.1"/>
</dbReference>
<feature type="transmembrane region" description="Helical" evidence="8">
    <location>
        <begin position="74"/>
        <end position="95"/>
    </location>
</feature>
<evidence type="ECO:0000256" key="1">
    <source>
        <dbReference type="ARBA" id="ARBA00004651"/>
    </source>
</evidence>
<dbReference type="GO" id="GO:0005886">
    <property type="term" value="C:plasma membrane"/>
    <property type="evidence" value="ECO:0007669"/>
    <property type="project" value="UniProtKB-SubCell"/>
</dbReference>
<accession>A0A8J7FC67</accession>
<evidence type="ECO:0000256" key="5">
    <source>
        <dbReference type="ARBA" id="ARBA00022692"/>
    </source>
</evidence>
<evidence type="ECO:0000256" key="3">
    <source>
        <dbReference type="ARBA" id="ARBA00022448"/>
    </source>
</evidence>
<name>A0A8J7FC67_9GAMM</name>
<feature type="transmembrane region" description="Helical" evidence="8">
    <location>
        <begin position="132"/>
        <end position="157"/>
    </location>
</feature>
<evidence type="ECO:0000256" key="8">
    <source>
        <dbReference type="RuleBase" id="RU363041"/>
    </source>
</evidence>
<feature type="transmembrane region" description="Helical" evidence="8">
    <location>
        <begin position="198"/>
        <end position="216"/>
    </location>
</feature>
<keyword evidence="7 8" id="KW-0472">Membrane</keyword>
<feature type="transmembrane region" description="Helical" evidence="8">
    <location>
        <begin position="228"/>
        <end position="246"/>
    </location>
</feature>
<keyword evidence="6 8" id="KW-1133">Transmembrane helix</keyword>
<sequence length="247" mass="26604">MTPEQIAAFILVMIVGTYTQTVTGFGMGMIVLGVVAQFDLTTITFASVIISLMMLANGSIALKGRLQVLDKQALKYSIIGLVPALILGVFLLTYLSRDFARILQGILGGAIFLGGVFIMMKPEPLKIRSGNLSFSIAGATAGVLGGLFSIAGPPLVYQYYRQPFSIDNIRLSLLAIFLMMNIGRLIVLAIQGELTLDMLWIGLICVPAVSLATVAGRRFPPPFSDQTMRRLSFLLLVLIGISLMLTA</sequence>
<evidence type="ECO:0000256" key="2">
    <source>
        <dbReference type="ARBA" id="ARBA00009142"/>
    </source>
</evidence>
<evidence type="ECO:0000256" key="7">
    <source>
        <dbReference type="ARBA" id="ARBA00023136"/>
    </source>
</evidence>